<reference evidence="3" key="1">
    <citation type="submission" date="2020-08" db="EMBL/GenBank/DDBJ databases">
        <title>Multicomponent nature underlies the extraordinary mechanical properties of spider dragline silk.</title>
        <authorList>
            <person name="Kono N."/>
            <person name="Nakamura H."/>
            <person name="Mori M."/>
            <person name="Yoshida Y."/>
            <person name="Ohtoshi R."/>
            <person name="Malay A.D."/>
            <person name="Moran D.A.P."/>
            <person name="Tomita M."/>
            <person name="Numata K."/>
            <person name="Arakawa K."/>
        </authorList>
    </citation>
    <scope>NUCLEOTIDE SEQUENCE</scope>
</reference>
<feature type="region of interest" description="Disordered" evidence="2">
    <location>
        <begin position="1"/>
        <end position="31"/>
    </location>
</feature>
<name>A0A8X6MLB7_9ARAC</name>
<evidence type="ECO:0000313" key="3">
    <source>
        <dbReference type="EMBL" id="GFS63678.1"/>
    </source>
</evidence>
<feature type="coiled-coil region" evidence="1">
    <location>
        <begin position="55"/>
        <end position="97"/>
    </location>
</feature>
<proteinExistence type="predicted"/>
<organism evidence="3 4">
    <name type="scientific">Trichonephila inaurata madagascariensis</name>
    <dbReference type="NCBI Taxonomy" id="2747483"/>
    <lineage>
        <taxon>Eukaryota</taxon>
        <taxon>Metazoa</taxon>
        <taxon>Ecdysozoa</taxon>
        <taxon>Arthropoda</taxon>
        <taxon>Chelicerata</taxon>
        <taxon>Arachnida</taxon>
        <taxon>Araneae</taxon>
        <taxon>Araneomorphae</taxon>
        <taxon>Entelegynae</taxon>
        <taxon>Araneoidea</taxon>
        <taxon>Nephilidae</taxon>
        <taxon>Trichonephila</taxon>
        <taxon>Trichonephila inaurata</taxon>
    </lineage>
</organism>
<feature type="region of interest" description="Disordered" evidence="2">
    <location>
        <begin position="116"/>
        <end position="160"/>
    </location>
</feature>
<evidence type="ECO:0000256" key="1">
    <source>
        <dbReference type="SAM" id="Coils"/>
    </source>
</evidence>
<keyword evidence="4" id="KW-1185">Reference proteome</keyword>
<comment type="caution">
    <text evidence="3">The sequence shown here is derived from an EMBL/GenBank/DDBJ whole genome shotgun (WGS) entry which is preliminary data.</text>
</comment>
<keyword evidence="1" id="KW-0175">Coiled coil</keyword>
<protein>
    <submittedName>
        <fullName evidence="3">Uncharacterized protein</fullName>
    </submittedName>
</protein>
<dbReference type="AlphaFoldDB" id="A0A8X6MLB7"/>
<evidence type="ECO:0000313" key="4">
    <source>
        <dbReference type="Proteomes" id="UP000886998"/>
    </source>
</evidence>
<dbReference type="Proteomes" id="UP000886998">
    <property type="component" value="Unassembled WGS sequence"/>
</dbReference>
<sequence>MDFSSSDSEGENMDNHLERHRTPSPSTSPPEIRVLEDDYNQIDTSCNCGSFITELDQLMLNIDNFNFESEEQKNEYYEKLKKIFSDAANLMKNLRNTESDHYEVIVSTQRRVGLVTKDSPFKQVKSKKNVRKPPTQPPELASKKQRTEVETTNKFDGRQY</sequence>
<gene>
    <name evidence="3" type="ORF">TNIN_369831</name>
</gene>
<dbReference type="EMBL" id="BMAV01027940">
    <property type="protein sequence ID" value="GFS63678.1"/>
    <property type="molecule type" value="Genomic_DNA"/>
</dbReference>
<feature type="compositionally biased region" description="Basic and acidic residues" evidence="2">
    <location>
        <begin position="141"/>
        <end position="160"/>
    </location>
</feature>
<accession>A0A8X6MLB7</accession>
<evidence type="ECO:0000256" key="2">
    <source>
        <dbReference type="SAM" id="MobiDB-lite"/>
    </source>
</evidence>